<gene>
    <name evidence="1" type="ORF">KUV26_20995</name>
</gene>
<dbReference type="Proteomes" id="UP000766629">
    <property type="component" value="Unassembled WGS sequence"/>
</dbReference>
<dbReference type="PANTHER" id="PTHR48312:SF1">
    <property type="entry name" value="SULFOTRANSFERASE"/>
    <property type="match status" value="1"/>
</dbReference>
<comment type="caution">
    <text evidence="1">The sequence shown here is derived from an EMBL/GenBank/DDBJ whole genome shotgun (WGS) entry which is preliminary data.</text>
</comment>
<organism evidence="1 2">
    <name type="scientific">Leisingera daeponensis</name>
    <dbReference type="NCBI Taxonomy" id="405746"/>
    <lineage>
        <taxon>Bacteria</taxon>
        <taxon>Pseudomonadati</taxon>
        <taxon>Pseudomonadota</taxon>
        <taxon>Alphaproteobacteria</taxon>
        <taxon>Rhodobacterales</taxon>
        <taxon>Roseobacteraceae</taxon>
        <taxon>Leisingera</taxon>
    </lineage>
</organism>
<dbReference type="RefSeq" id="WP_222509866.1">
    <property type="nucleotide sequence ID" value="NZ_JAHVJA010000015.1"/>
</dbReference>
<reference evidence="1 2" key="1">
    <citation type="submission" date="2021-06" db="EMBL/GenBank/DDBJ databases">
        <title>50 bacteria genomes isolated from Dapeng, Shenzhen, China.</title>
        <authorList>
            <person name="Zheng W."/>
            <person name="Yu S."/>
            <person name="Huang Y."/>
        </authorList>
    </citation>
    <scope>NUCLEOTIDE SEQUENCE [LARGE SCALE GENOMIC DNA]</scope>
    <source>
        <strain evidence="1 2">DP1N14-2</strain>
    </source>
</reference>
<dbReference type="SUPFAM" id="SSF52540">
    <property type="entry name" value="P-loop containing nucleoside triphosphate hydrolases"/>
    <property type="match status" value="1"/>
</dbReference>
<name>A0ABS7NL61_9RHOB</name>
<dbReference type="Pfam" id="PF19798">
    <property type="entry name" value="Sulfotransfer_5"/>
    <property type="match status" value="1"/>
</dbReference>
<evidence type="ECO:0000313" key="1">
    <source>
        <dbReference type="EMBL" id="MBY6141920.1"/>
    </source>
</evidence>
<keyword evidence="2" id="KW-1185">Reference proteome</keyword>
<dbReference type="Gene3D" id="3.40.50.300">
    <property type="entry name" value="P-loop containing nucleotide triphosphate hydrolases"/>
    <property type="match status" value="1"/>
</dbReference>
<dbReference type="PANTHER" id="PTHR48312">
    <property type="match status" value="1"/>
</dbReference>
<evidence type="ECO:0000313" key="2">
    <source>
        <dbReference type="Proteomes" id="UP000766629"/>
    </source>
</evidence>
<sequence length="251" mass="28839">MHKIVALWAIPRSTSTAFEWMMRQRGDLDCLHEPFGEAWYQGEDPLWPRFRAGAKTTPGLTLESVWDGIRERARCGPVFIKDFPHYISHMWNPEFLSHFTHAFLIRDPAKTITSMHHKWPDFDELEVGFPEQRALFDLLTALNGTPPPVIDSDDLLENPAEMTRAFCEAVGIPFIEEALSWDAGGDPSAHSWWDGGSFHANLAKSTGLTPQKRKYIDLQDTPERVRRVHRRMKPHYDHLHGHRLRAGLVPS</sequence>
<protein>
    <submittedName>
        <fullName evidence="1">Sulfotransferase family protein</fullName>
    </submittedName>
</protein>
<dbReference type="EMBL" id="JAHVJA010000015">
    <property type="protein sequence ID" value="MBY6141920.1"/>
    <property type="molecule type" value="Genomic_DNA"/>
</dbReference>
<dbReference type="InterPro" id="IPR027417">
    <property type="entry name" value="P-loop_NTPase"/>
</dbReference>
<accession>A0ABS7NL61</accession>
<proteinExistence type="predicted"/>